<proteinExistence type="predicted"/>
<keyword evidence="1" id="KW-1133">Transmembrane helix</keyword>
<gene>
    <name evidence="2" type="ORF">B0H17DRAFT_406975</name>
</gene>
<evidence type="ECO:0000313" key="3">
    <source>
        <dbReference type="Proteomes" id="UP001221757"/>
    </source>
</evidence>
<evidence type="ECO:0000313" key="2">
    <source>
        <dbReference type="EMBL" id="KAJ7696253.1"/>
    </source>
</evidence>
<evidence type="ECO:0000256" key="1">
    <source>
        <dbReference type="SAM" id="Phobius"/>
    </source>
</evidence>
<feature type="transmembrane region" description="Helical" evidence="1">
    <location>
        <begin position="49"/>
        <end position="67"/>
    </location>
</feature>
<protein>
    <submittedName>
        <fullName evidence="2">Uncharacterized protein</fullName>
    </submittedName>
</protein>
<comment type="caution">
    <text evidence="2">The sequence shown here is derived from an EMBL/GenBank/DDBJ whole genome shotgun (WGS) entry which is preliminary data.</text>
</comment>
<dbReference type="Proteomes" id="UP001221757">
    <property type="component" value="Unassembled WGS sequence"/>
</dbReference>
<dbReference type="EMBL" id="JARKIE010000035">
    <property type="protein sequence ID" value="KAJ7696253.1"/>
    <property type="molecule type" value="Genomic_DNA"/>
</dbReference>
<sequence>MAVLSLAAMLGISRLEDFLRFKPFKLCTMLWDCSGTSAALNTRIITEGFVHAVFLAHIFFFPVALLTPSTN</sequence>
<reference evidence="2" key="1">
    <citation type="submission" date="2023-03" db="EMBL/GenBank/DDBJ databases">
        <title>Massive genome expansion in bonnet fungi (Mycena s.s.) driven by repeated elements and novel gene families across ecological guilds.</title>
        <authorList>
            <consortium name="Lawrence Berkeley National Laboratory"/>
            <person name="Harder C.B."/>
            <person name="Miyauchi S."/>
            <person name="Viragh M."/>
            <person name="Kuo A."/>
            <person name="Thoen E."/>
            <person name="Andreopoulos B."/>
            <person name="Lu D."/>
            <person name="Skrede I."/>
            <person name="Drula E."/>
            <person name="Henrissat B."/>
            <person name="Morin E."/>
            <person name="Kohler A."/>
            <person name="Barry K."/>
            <person name="LaButti K."/>
            <person name="Morin E."/>
            <person name="Salamov A."/>
            <person name="Lipzen A."/>
            <person name="Mereny Z."/>
            <person name="Hegedus B."/>
            <person name="Baldrian P."/>
            <person name="Stursova M."/>
            <person name="Weitz H."/>
            <person name="Taylor A."/>
            <person name="Grigoriev I.V."/>
            <person name="Nagy L.G."/>
            <person name="Martin F."/>
            <person name="Kauserud H."/>
        </authorList>
    </citation>
    <scope>NUCLEOTIDE SEQUENCE</scope>
    <source>
        <strain evidence="2">CBHHK067</strain>
    </source>
</reference>
<keyword evidence="1" id="KW-0812">Transmembrane</keyword>
<dbReference type="AlphaFoldDB" id="A0AAD7DNV2"/>
<accession>A0AAD7DNV2</accession>
<name>A0AAD7DNV2_MYCRO</name>
<organism evidence="2 3">
    <name type="scientific">Mycena rosella</name>
    <name type="common">Pink bonnet</name>
    <name type="synonym">Agaricus rosellus</name>
    <dbReference type="NCBI Taxonomy" id="1033263"/>
    <lineage>
        <taxon>Eukaryota</taxon>
        <taxon>Fungi</taxon>
        <taxon>Dikarya</taxon>
        <taxon>Basidiomycota</taxon>
        <taxon>Agaricomycotina</taxon>
        <taxon>Agaricomycetes</taxon>
        <taxon>Agaricomycetidae</taxon>
        <taxon>Agaricales</taxon>
        <taxon>Marasmiineae</taxon>
        <taxon>Mycenaceae</taxon>
        <taxon>Mycena</taxon>
    </lineage>
</organism>
<keyword evidence="3" id="KW-1185">Reference proteome</keyword>
<keyword evidence="1" id="KW-0472">Membrane</keyword>